<dbReference type="SUPFAM" id="SSF51735">
    <property type="entry name" value="NAD(P)-binding Rossmann-fold domains"/>
    <property type="match status" value="1"/>
</dbReference>
<feature type="domain" description="GAF" evidence="2">
    <location>
        <begin position="473"/>
        <end position="606"/>
    </location>
</feature>
<protein>
    <submittedName>
        <fullName evidence="3">NAD-dependent epimerase/dehydratase family protein</fullName>
    </submittedName>
</protein>
<accession>A0ABR6VH18</accession>
<keyword evidence="1" id="KW-0472">Membrane</keyword>
<dbReference type="Pfam" id="PF01590">
    <property type="entry name" value="GAF"/>
    <property type="match status" value="1"/>
</dbReference>
<keyword evidence="4" id="KW-1185">Reference proteome</keyword>
<keyword evidence="1" id="KW-0812">Transmembrane</keyword>
<dbReference type="Pfam" id="PF01370">
    <property type="entry name" value="Epimerase"/>
    <property type="match status" value="1"/>
</dbReference>
<proteinExistence type="predicted"/>
<dbReference type="InterPro" id="IPR036291">
    <property type="entry name" value="NAD(P)-bd_dom_sf"/>
</dbReference>
<feature type="transmembrane region" description="Helical" evidence="1">
    <location>
        <begin position="338"/>
        <end position="356"/>
    </location>
</feature>
<evidence type="ECO:0000313" key="4">
    <source>
        <dbReference type="Proteomes" id="UP000606870"/>
    </source>
</evidence>
<evidence type="ECO:0000256" key="1">
    <source>
        <dbReference type="SAM" id="Phobius"/>
    </source>
</evidence>
<comment type="caution">
    <text evidence="3">The sequence shown here is derived from an EMBL/GenBank/DDBJ whole genome shotgun (WGS) entry which is preliminary data.</text>
</comment>
<sequence length="711" mass="81242">MAGRSHKVLCLGLREAIALPLIQLFKKENWQVFFMGKDAPAYDDARSYMLDIMEEGAEQVFRVRRPDLLLVGLRALNGPQGAAQLERILALAEKSHTGKIILLSGAEVFAPETDGATEDMTPNPVTREGRALACLEALALAWKHYSRLQLTIVRVPEVYGPGNRAQDGLMGTFFSALAKGTAMPHWTREYKRDFLAARDLFYGILELQKRQYTDDFLHLSTGRGLTCQEFFQIAAKSIPHLPAELDDASLPYGQAILSPQKAARTLGWQARRFLPETIPLLYNRLQTALAESADQQEKRQKHGWQNRLNEERMPYAENVAGALLMLAFQYVQGNTVSSLTGFDLCYVYIAAMGLLYGRRQALLAVFFSVLIFAQRLFVLDSTLLTLLYLPQHLIHLVSYAFAGMVTAYFKEEQNFKLAAAKWQEKHDREAYHFLRNLFEENVQIKDQLYRQIVNSDDSIGRLYYIIRKLDTAEPENLFTQTAVVTAEILNVENVIIYVVSPNRQYLRQKVRVGQGTLARARSLRVAEYPYLQDVLAGKSIFVNRELSREAPDLAAPIMYQGSVMAVIQVYDLDFDQWSMYQQNLLAITARLVSSSLARAYTWEQETQARRYVKGTHILKEEEFAKIREEYRKHREIQRDYSIRLLQVEAPQGNYERLDTLLEGNIRAEDFVGLWQGKTWLLLPDSTDATLTLVRERLEKAGIRTGESREIV</sequence>
<dbReference type="Gene3D" id="3.30.450.40">
    <property type="match status" value="1"/>
</dbReference>
<gene>
    <name evidence="3" type="ORF">H8J70_05000</name>
</gene>
<dbReference type="EMBL" id="JACOGK010000011">
    <property type="protein sequence ID" value="MBC3536605.1"/>
    <property type="molecule type" value="Genomic_DNA"/>
</dbReference>
<dbReference type="SUPFAM" id="SSF55781">
    <property type="entry name" value="GAF domain-like"/>
    <property type="match status" value="1"/>
</dbReference>
<dbReference type="Gene3D" id="3.40.50.720">
    <property type="entry name" value="NAD(P)-binding Rossmann-like Domain"/>
    <property type="match status" value="1"/>
</dbReference>
<evidence type="ECO:0000313" key="3">
    <source>
        <dbReference type="EMBL" id="MBC3536605.1"/>
    </source>
</evidence>
<keyword evidence="1" id="KW-1133">Transmembrane helix</keyword>
<dbReference type="InterPro" id="IPR029016">
    <property type="entry name" value="GAF-like_dom_sf"/>
</dbReference>
<dbReference type="InterPro" id="IPR003018">
    <property type="entry name" value="GAF"/>
</dbReference>
<organism evidence="3 4">
    <name type="scientific">Megasphaera hominis</name>
    <dbReference type="NCBI Taxonomy" id="159836"/>
    <lineage>
        <taxon>Bacteria</taxon>
        <taxon>Bacillati</taxon>
        <taxon>Bacillota</taxon>
        <taxon>Negativicutes</taxon>
        <taxon>Veillonellales</taxon>
        <taxon>Veillonellaceae</taxon>
        <taxon>Megasphaera</taxon>
    </lineage>
</organism>
<dbReference type="InterPro" id="IPR001509">
    <property type="entry name" value="Epimerase_deHydtase"/>
</dbReference>
<dbReference type="SMART" id="SM00065">
    <property type="entry name" value="GAF"/>
    <property type="match status" value="1"/>
</dbReference>
<dbReference type="RefSeq" id="WP_186502762.1">
    <property type="nucleotide sequence ID" value="NZ_JACOGK010000011.1"/>
</dbReference>
<feature type="transmembrane region" description="Helical" evidence="1">
    <location>
        <begin position="363"/>
        <end position="387"/>
    </location>
</feature>
<dbReference type="Proteomes" id="UP000606870">
    <property type="component" value="Unassembled WGS sequence"/>
</dbReference>
<reference evidence="3 4" key="1">
    <citation type="submission" date="2020-08" db="EMBL/GenBank/DDBJ databases">
        <authorList>
            <person name="Liu C."/>
            <person name="Sun Q."/>
        </authorList>
    </citation>
    <scope>NUCLEOTIDE SEQUENCE [LARGE SCALE GENOMIC DNA]</scope>
    <source>
        <strain evidence="3 4">NSJ-59</strain>
    </source>
</reference>
<name>A0ABR6VH18_9FIRM</name>
<evidence type="ECO:0000259" key="2">
    <source>
        <dbReference type="SMART" id="SM00065"/>
    </source>
</evidence>